<sequence>MTLKTIAKTLGDLASSGLDGADLLAQIQVRHPGVTPHEIARAALGAVTDPFADPALPGRSLYDLAIGLLRSTTHVPEDEAAMGAPDLPPADETPAPDPAEPAPEPPPLPIAGIEVELKLVAPAGILAAIVRAPMLDSLARNRGTVRHLQTTYYDTPDLALRRAGIALRIRRCGRQIVQTLKLGPGGPGRSRREWEMALAEEALDIEALLPVVPAEVAAVLRRQAPAPVCSTRISRQRRLLDLPGGVVELAFDQGLAQAGERTAPIEEIELELKAGGAGLLYGLAQRLSELGPVRLSTVTKAERGHALLGDGPLPAVRTTGSVAGAALSTDEAVAAILREDLNHLLANQPVAEEGRNPDGVHQMRVALRRLRSALALLRPLAPSPALDGLRAEAKWLAGSLGDARNWDVFLADTLPRIAAACPLAEGFEALRLHAEAHREAGYAKVRSALADGRAGRFAIALGAWIEQRGWRSAVSSEDLAVLAAPLPAFAEPALVRHHRKALRRGHGMKRLSVPARHELRLAVKKLRYQFEFFAPLFAGRKQARTYARRLGRLQDGLGRYNDLAATHQLVVALDGDPLPAAGRLALGAIIGWQARDLPEVERVLRRRWRAFRNVGPPWQDA</sequence>
<organism evidence="4 5">
    <name type="scientific">Labrys wisconsinensis</name>
    <dbReference type="NCBI Taxonomy" id="425677"/>
    <lineage>
        <taxon>Bacteria</taxon>
        <taxon>Pseudomonadati</taxon>
        <taxon>Pseudomonadota</taxon>
        <taxon>Alphaproteobacteria</taxon>
        <taxon>Hyphomicrobiales</taxon>
        <taxon>Xanthobacteraceae</taxon>
        <taxon>Labrys</taxon>
    </lineage>
</organism>
<keyword evidence="5" id="KW-1185">Reference proteome</keyword>
<dbReference type="PROSITE" id="PS51708">
    <property type="entry name" value="CHAD"/>
    <property type="match status" value="1"/>
</dbReference>
<proteinExistence type="predicted"/>
<feature type="domain" description="CYTH" evidence="2">
    <location>
        <begin position="112"/>
        <end position="311"/>
    </location>
</feature>
<dbReference type="Gene3D" id="2.40.320.10">
    <property type="entry name" value="Hypothetical Protein Pfu-838710-001"/>
    <property type="match status" value="1"/>
</dbReference>
<reference evidence="4 5" key="1">
    <citation type="submission" date="2023-07" db="EMBL/GenBank/DDBJ databases">
        <title>Genomic Encyclopedia of Type Strains, Phase IV (KMG-IV): sequencing the most valuable type-strain genomes for metagenomic binning, comparative biology and taxonomic classification.</title>
        <authorList>
            <person name="Goeker M."/>
        </authorList>
    </citation>
    <scope>NUCLEOTIDE SEQUENCE [LARGE SCALE GENOMIC DNA]</scope>
    <source>
        <strain evidence="4 5">DSM 19619</strain>
    </source>
</reference>
<evidence type="ECO:0000259" key="3">
    <source>
        <dbReference type="PROSITE" id="PS51708"/>
    </source>
</evidence>
<dbReference type="InterPro" id="IPR007899">
    <property type="entry name" value="CHAD_dom"/>
</dbReference>
<dbReference type="RefSeq" id="WP_307275176.1">
    <property type="nucleotide sequence ID" value="NZ_JAUSVX010000007.1"/>
</dbReference>
<dbReference type="SUPFAM" id="SSF55154">
    <property type="entry name" value="CYTH-like phosphatases"/>
    <property type="match status" value="1"/>
</dbReference>
<dbReference type="CDD" id="cd07756">
    <property type="entry name" value="CYTH-like_Pase_CHAD"/>
    <property type="match status" value="1"/>
</dbReference>
<evidence type="ECO:0000259" key="2">
    <source>
        <dbReference type="PROSITE" id="PS51707"/>
    </source>
</evidence>
<dbReference type="EMBL" id="JAUSVX010000007">
    <property type="protein sequence ID" value="MDQ0470871.1"/>
    <property type="molecule type" value="Genomic_DNA"/>
</dbReference>
<name>A0ABU0J9C3_9HYPH</name>
<dbReference type="SMART" id="SM01118">
    <property type="entry name" value="CYTH"/>
    <property type="match status" value="1"/>
</dbReference>
<dbReference type="InterPro" id="IPR033469">
    <property type="entry name" value="CYTH-like_dom_sf"/>
</dbReference>
<feature type="region of interest" description="Disordered" evidence="1">
    <location>
        <begin position="79"/>
        <end position="108"/>
    </location>
</feature>
<dbReference type="PROSITE" id="PS51707">
    <property type="entry name" value="CYTH"/>
    <property type="match status" value="1"/>
</dbReference>
<dbReference type="InterPro" id="IPR023577">
    <property type="entry name" value="CYTH_domain"/>
</dbReference>
<feature type="compositionally biased region" description="Pro residues" evidence="1">
    <location>
        <begin position="95"/>
        <end position="108"/>
    </location>
</feature>
<dbReference type="PANTHER" id="PTHR39569">
    <property type="entry name" value="INORGANIC TRIPHOSPHATASE"/>
    <property type="match status" value="1"/>
</dbReference>
<dbReference type="Pfam" id="PF01928">
    <property type="entry name" value="CYTH"/>
    <property type="match status" value="1"/>
</dbReference>
<evidence type="ECO:0000313" key="4">
    <source>
        <dbReference type="EMBL" id="MDQ0470871.1"/>
    </source>
</evidence>
<protein>
    <submittedName>
        <fullName evidence="4">Inorganic triphosphatase YgiF</fullName>
    </submittedName>
</protein>
<accession>A0ABU0J9C3</accession>
<dbReference type="PANTHER" id="PTHR39569:SF1">
    <property type="entry name" value="INORGANIC TRIPHOSPHATASE"/>
    <property type="match status" value="1"/>
</dbReference>
<dbReference type="Proteomes" id="UP001242480">
    <property type="component" value="Unassembled WGS sequence"/>
</dbReference>
<dbReference type="Pfam" id="PF05235">
    <property type="entry name" value="CHAD"/>
    <property type="match status" value="1"/>
</dbReference>
<dbReference type="InterPro" id="IPR038186">
    <property type="entry name" value="CHAD_dom_sf"/>
</dbReference>
<dbReference type="Gene3D" id="1.40.20.10">
    <property type="entry name" value="CHAD domain"/>
    <property type="match status" value="1"/>
</dbReference>
<gene>
    <name evidence="4" type="ORF">QO011_003890</name>
</gene>
<evidence type="ECO:0000256" key="1">
    <source>
        <dbReference type="SAM" id="MobiDB-lite"/>
    </source>
</evidence>
<feature type="domain" description="CHAD" evidence="3">
    <location>
        <begin position="326"/>
        <end position="609"/>
    </location>
</feature>
<dbReference type="SMART" id="SM00880">
    <property type="entry name" value="CHAD"/>
    <property type="match status" value="1"/>
</dbReference>
<comment type="caution">
    <text evidence="4">The sequence shown here is derived from an EMBL/GenBank/DDBJ whole genome shotgun (WGS) entry which is preliminary data.</text>
</comment>
<evidence type="ECO:0000313" key="5">
    <source>
        <dbReference type="Proteomes" id="UP001242480"/>
    </source>
</evidence>
<dbReference type="InterPro" id="IPR039013">
    <property type="entry name" value="YgiF"/>
</dbReference>